<sequence>MTVVSGTLQTYDRVGNREDLEDVVYNISPKETPLVSLISSSSVSGKRHEWQTDTLRTPAANAQVEGDDFSFVTKPPSVRVANFTQIASDTLIVSDTQEKVDKAGRSSELGYQLAKMGTELKKDVELSLLSNVASSAGSETTGRVSAGFPAWVTSANTTNGLRGAGGSSGGFNSGTGLVNAATNGTQRAFTKALLDAAVATCYSNGGNPTTVMVSPYNKQVFSRFMDDADVVPNRKALKEKKQATIVAAADMYLSDFGELAVVPNRVMLTSAAAARNILVIDPDYVKRGVLRSMHTVKLAKTGDAEKRAVLTEFCLVMKNELASTCIADTFGLTAST</sequence>
<accession>A0A0R3MJ54</accession>
<dbReference type="RefSeq" id="WP_057846185.1">
    <property type="nucleotide sequence ID" value="NZ_LLYA01000178.1"/>
</dbReference>
<dbReference type="Proteomes" id="UP000052023">
    <property type="component" value="Unassembled WGS sequence"/>
</dbReference>
<evidence type="ECO:0000313" key="2">
    <source>
        <dbReference type="Proteomes" id="UP000052023"/>
    </source>
</evidence>
<dbReference type="InterPro" id="IPR035198">
    <property type="entry name" value="SU10_MCP"/>
</dbReference>
<organism evidence="1 2">
    <name type="scientific">Bradyrhizobium retamae</name>
    <dbReference type="NCBI Taxonomy" id="1300035"/>
    <lineage>
        <taxon>Bacteria</taxon>
        <taxon>Pseudomonadati</taxon>
        <taxon>Pseudomonadota</taxon>
        <taxon>Alphaproteobacteria</taxon>
        <taxon>Hyphomicrobiales</taxon>
        <taxon>Nitrobacteraceae</taxon>
        <taxon>Bradyrhizobium</taxon>
    </lineage>
</organism>
<name>A0A0R3MJ54_9BRAD</name>
<comment type="caution">
    <text evidence="1">The sequence shown here is derived from an EMBL/GenBank/DDBJ whole genome shotgun (WGS) entry which is preliminary data.</text>
</comment>
<dbReference type="EMBL" id="LLYA01000178">
    <property type="protein sequence ID" value="KRR20370.1"/>
    <property type="molecule type" value="Genomic_DNA"/>
</dbReference>
<gene>
    <name evidence="1" type="ORF">CQ13_32520</name>
</gene>
<dbReference type="OrthoDB" id="7064574at2"/>
<reference evidence="1 2" key="1">
    <citation type="submission" date="2014-03" db="EMBL/GenBank/DDBJ databases">
        <title>Bradyrhizobium valentinum sp. nov., isolated from effective nodules of Lupinus mariae-josephae, a lupine endemic of basic-lime soils in Eastern Spain.</title>
        <authorList>
            <person name="Duran D."/>
            <person name="Rey L."/>
            <person name="Navarro A."/>
            <person name="Busquets A."/>
            <person name="Imperial J."/>
            <person name="Ruiz-Argueso T."/>
        </authorList>
    </citation>
    <scope>NUCLEOTIDE SEQUENCE [LARGE SCALE GENOMIC DNA]</scope>
    <source>
        <strain evidence="1 2">Ro19</strain>
    </source>
</reference>
<dbReference type="AlphaFoldDB" id="A0A0R3MJ54"/>
<protein>
    <recommendedName>
        <fullName evidence="3">Head protein</fullName>
    </recommendedName>
</protein>
<keyword evidence="2" id="KW-1185">Reference proteome</keyword>
<dbReference type="Pfam" id="PF17236">
    <property type="entry name" value="SU10_MCP"/>
    <property type="match status" value="1"/>
</dbReference>
<proteinExistence type="predicted"/>
<evidence type="ECO:0000313" key="1">
    <source>
        <dbReference type="EMBL" id="KRR20370.1"/>
    </source>
</evidence>
<evidence type="ECO:0008006" key="3">
    <source>
        <dbReference type="Google" id="ProtNLM"/>
    </source>
</evidence>